<keyword evidence="6" id="KW-0378">Hydrolase</keyword>
<evidence type="ECO:0000259" key="9">
    <source>
        <dbReference type="Pfam" id="PF00078"/>
    </source>
</evidence>
<keyword evidence="5" id="KW-0255">Endonuclease</keyword>
<evidence type="ECO:0000256" key="1">
    <source>
        <dbReference type="ARBA" id="ARBA00022670"/>
    </source>
</evidence>
<evidence type="ECO:0000256" key="3">
    <source>
        <dbReference type="ARBA" id="ARBA00022695"/>
    </source>
</evidence>
<dbReference type="InterPro" id="IPR043502">
    <property type="entry name" value="DNA/RNA_pol_sf"/>
</dbReference>
<dbReference type="GO" id="GO:0008233">
    <property type="term" value="F:peptidase activity"/>
    <property type="evidence" value="ECO:0007669"/>
    <property type="project" value="UniProtKB-KW"/>
</dbReference>
<evidence type="ECO:0000256" key="4">
    <source>
        <dbReference type="ARBA" id="ARBA00022722"/>
    </source>
</evidence>
<keyword evidence="2" id="KW-0808">Transferase</keyword>
<feature type="domain" description="Reverse transcriptase" evidence="9">
    <location>
        <begin position="8"/>
        <end position="100"/>
    </location>
</feature>
<dbReference type="PANTHER" id="PTHR37984:SF5">
    <property type="entry name" value="PROTEIN NYNRIN-LIKE"/>
    <property type="match status" value="1"/>
</dbReference>
<gene>
    <name evidence="11" type="ORF">Sradi_7092600</name>
</gene>
<dbReference type="EMBL" id="JACGWJ010000751">
    <property type="protein sequence ID" value="KAL0288691.1"/>
    <property type="molecule type" value="Genomic_DNA"/>
</dbReference>
<evidence type="ECO:0000256" key="7">
    <source>
        <dbReference type="ARBA" id="ARBA00022918"/>
    </source>
</evidence>
<dbReference type="GO" id="GO:0004519">
    <property type="term" value="F:endonuclease activity"/>
    <property type="evidence" value="ECO:0007669"/>
    <property type="project" value="UniProtKB-KW"/>
</dbReference>
<reference evidence="11" key="2">
    <citation type="journal article" date="2024" name="Plant">
        <title>Genomic evolution and insights into agronomic trait innovations of Sesamum species.</title>
        <authorList>
            <person name="Miao H."/>
            <person name="Wang L."/>
            <person name="Qu L."/>
            <person name="Liu H."/>
            <person name="Sun Y."/>
            <person name="Le M."/>
            <person name="Wang Q."/>
            <person name="Wei S."/>
            <person name="Zheng Y."/>
            <person name="Lin W."/>
            <person name="Duan Y."/>
            <person name="Cao H."/>
            <person name="Xiong S."/>
            <person name="Wang X."/>
            <person name="Wei L."/>
            <person name="Li C."/>
            <person name="Ma Q."/>
            <person name="Ju M."/>
            <person name="Zhao R."/>
            <person name="Li G."/>
            <person name="Mu C."/>
            <person name="Tian Q."/>
            <person name="Mei H."/>
            <person name="Zhang T."/>
            <person name="Gao T."/>
            <person name="Zhang H."/>
        </authorList>
    </citation>
    <scope>NUCLEOTIDE SEQUENCE</scope>
    <source>
        <strain evidence="11">G02</strain>
    </source>
</reference>
<dbReference type="AlphaFoldDB" id="A0AAW2J276"/>
<evidence type="ECO:0000256" key="6">
    <source>
        <dbReference type="ARBA" id="ARBA00022801"/>
    </source>
</evidence>
<evidence type="ECO:0000259" key="10">
    <source>
        <dbReference type="Pfam" id="PF17919"/>
    </source>
</evidence>
<dbReference type="Pfam" id="PF17919">
    <property type="entry name" value="RT_RNaseH_2"/>
    <property type="match status" value="1"/>
</dbReference>
<keyword evidence="8" id="KW-0511">Multifunctional enzyme</keyword>
<dbReference type="InterPro" id="IPR050951">
    <property type="entry name" value="Retrovirus_Pol_polyprotein"/>
</dbReference>
<dbReference type="SUPFAM" id="SSF56672">
    <property type="entry name" value="DNA/RNA polymerases"/>
    <property type="match status" value="1"/>
</dbReference>
<keyword evidence="4" id="KW-0540">Nuclease</keyword>
<evidence type="ECO:0000256" key="5">
    <source>
        <dbReference type="ARBA" id="ARBA00022759"/>
    </source>
</evidence>
<dbReference type="InterPro" id="IPR000477">
    <property type="entry name" value="RT_dom"/>
</dbReference>
<dbReference type="GO" id="GO:0006508">
    <property type="term" value="P:proteolysis"/>
    <property type="evidence" value="ECO:0007669"/>
    <property type="project" value="UniProtKB-KW"/>
</dbReference>
<evidence type="ECO:0000256" key="2">
    <source>
        <dbReference type="ARBA" id="ARBA00022679"/>
    </source>
</evidence>
<feature type="domain" description="Reverse transcriptase/retrotransposon-derived protein RNase H-like" evidence="10">
    <location>
        <begin position="141"/>
        <end position="219"/>
    </location>
</feature>
<dbReference type="FunFam" id="3.30.70.270:FF:000020">
    <property type="entry name" value="Transposon Tf2-6 polyprotein-like Protein"/>
    <property type="match status" value="1"/>
</dbReference>
<dbReference type="InterPro" id="IPR043128">
    <property type="entry name" value="Rev_trsase/Diguanyl_cyclase"/>
</dbReference>
<protein>
    <submittedName>
        <fullName evidence="11">Retrovirus-related Pol polyprotein from transposon</fullName>
    </submittedName>
</protein>
<dbReference type="Pfam" id="PF00078">
    <property type="entry name" value="RVT_1"/>
    <property type="match status" value="1"/>
</dbReference>
<reference evidence="11" key="1">
    <citation type="submission" date="2020-06" db="EMBL/GenBank/DDBJ databases">
        <authorList>
            <person name="Li T."/>
            <person name="Hu X."/>
            <person name="Zhang T."/>
            <person name="Song X."/>
            <person name="Zhang H."/>
            <person name="Dai N."/>
            <person name="Sheng W."/>
            <person name="Hou X."/>
            <person name="Wei L."/>
        </authorList>
    </citation>
    <scope>NUCLEOTIDE SEQUENCE</scope>
    <source>
        <strain evidence="11">G02</strain>
        <tissue evidence="11">Leaf</tissue>
    </source>
</reference>
<dbReference type="FunFam" id="3.10.10.10:FF:000007">
    <property type="entry name" value="Retrovirus-related Pol polyprotein from transposon 17.6-like Protein"/>
    <property type="match status" value="1"/>
</dbReference>
<sequence>MVRGVFFIDYCALNAITIRDRFPIPTVDELLDELTGSSYFLKIDLRFGYHQIRMAESDIHKTAFRTVDCHFEFVVMPFGFTNAPSTFQAAMNDLLRPFLRSSLTELRAFLGLTGFYRRFVRHYSAIAGSLTDLLKSTSLVWSPTALQAFQALKTTMTSFPVLMLPDFTLPFDLTTDASNVAIGVVLSQQGHPVAFYSKKLCPRMQASSTYELVTQTIQTPEQQKWVTKLLGYSFEIHFKSGRKNVVADALSRLPIPSSASMAAFSFPQAAVIDQLRHYFANTDAERALLQKFHSHSKMQQFFSERGGLLYYQDRLFIPPSSGLAPALLAEFHAPPIGGHSRTKATLAHLSGSF</sequence>
<proteinExistence type="predicted"/>
<dbReference type="GO" id="GO:0003964">
    <property type="term" value="F:RNA-directed DNA polymerase activity"/>
    <property type="evidence" value="ECO:0007669"/>
    <property type="project" value="UniProtKB-KW"/>
</dbReference>
<name>A0AAW2J276_SESRA</name>
<dbReference type="PANTHER" id="PTHR37984">
    <property type="entry name" value="PROTEIN CBG26694"/>
    <property type="match status" value="1"/>
</dbReference>
<keyword evidence="7" id="KW-0695">RNA-directed DNA polymerase</keyword>
<evidence type="ECO:0000256" key="8">
    <source>
        <dbReference type="ARBA" id="ARBA00023268"/>
    </source>
</evidence>
<keyword evidence="3" id="KW-0548">Nucleotidyltransferase</keyword>
<accession>A0AAW2J276</accession>
<dbReference type="InterPro" id="IPR041577">
    <property type="entry name" value="RT_RNaseH_2"/>
</dbReference>
<dbReference type="CDD" id="cd01647">
    <property type="entry name" value="RT_LTR"/>
    <property type="match status" value="1"/>
</dbReference>
<organism evidence="11">
    <name type="scientific">Sesamum radiatum</name>
    <name type="common">Black benniseed</name>
    <dbReference type="NCBI Taxonomy" id="300843"/>
    <lineage>
        <taxon>Eukaryota</taxon>
        <taxon>Viridiplantae</taxon>
        <taxon>Streptophyta</taxon>
        <taxon>Embryophyta</taxon>
        <taxon>Tracheophyta</taxon>
        <taxon>Spermatophyta</taxon>
        <taxon>Magnoliopsida</taxon>
        <taxon>eudicotyledons</taxon>
        <taxon>Gunneridae</taxon>
        <taxon>Pentapetalae</taxon>
        <taxon>asterids</taxon>
        <taxon>lamiids</taxon>
        <taxon>Lamiales</taxon>
        <taxon>Pedaliaceae</taxon>
        <taxon>Sesamum</taxon>
    </lineage>
</organism>
<comment type="caution">
    <text evidence="11">The sequence shown here is derived from an EMBL/GenBank/DDBJ whole genome shotgun (WGS) entry which is preliminary data.</text>
</comment>
<dbReference type="Gene3D" id="3.30.70.270">
    <property type="match status" value="2"/>
</dbReference>
<evidence type="ECO:0000313" key="11">
    <source>
        <dbReference type="EMBL" id="KAL0288691.1"/>
    </source>
</evidence>
<keyword evidence="1" id="KW-0645">Protease</keyword>